<dbReference type="Proteomes" id="UP000272942">
    <property type="component" value="Unassembled WGS sequence"/>
</dbReference>
<evidence type="ECO:0000256" key="1">
    <source>
        <dbReference type="ARBA" id="ARBA00011738"/>
    </source>
</evidence>
<evidence type="ECO:0000313" key="4">
    <source>
        <dbReference type="Proteomes" id="UP000272942"/>
    </source>
</evidence>
<evidence type="ECO:0000259" key="2">
    <source>
        <dbReference type="Pfam" id="PF14497"/>
    </source>
</evidence>
<accession>A0A183AX10</accession>
<dbReference type="GO" id="GO:0005737">
    <property type="term" value="C:cytoplasm"/>
    <property type="evidence" value="ECO:0007669"/>
    <property type="project" value="TreeGrafter"/>
</dbReference>
<protein>
    <submittedName>
        <fullName evidence="5">GST_C domain-containing protein</fullName>
    </submittedName>
</protein>
<dbReference type="PANTHER" id="PTHR43920:SF5">
    <property type="entry name" value="CHLORIDE INTRACELLULAR CHANNEL CLIC"/>
    <property type="match status" value="1"/>
</dbReference>
<feature type="domain" description="Glutathione S-transferase C-terminal" evidence="2">
    <location>
        <begin position="141"/>
        <end position="204"/>
    </location>
</feature>
<evidence type="ECO:0000313" key="3">
    <source>
        <dbReference type="EMBL" id="VDP88575.1"/>
    </source>
</evidence>
<organism evidence="5">
    <name type="scientific">Echinostoma caproni</name>
    <dbReference type="NCBI Taxonomy" id="27848"/>
    <lineage>
        <taxon>Eukaryota</taxon>
        <taxon>Metazoa</taxon>
        <taxon>Spiralia</taxon>
        <taxon>Lophotrochozoa</taxon>
        <taxon>Platyhelminthes</taxon>
        <taxon>Trematoda</taxon>
        <taxon>Digenea</taxon>
        <taxon>Plagiorchiida</taxon>
        <taxon>Echinostomata</taxon>
        <taxon>Echinostomatoidea</taxon>
        <taxon>Echinostomatidae</taxon>
        <taxon>Echinostoma</taxon>
    </lineage>
</organism>
<dbReference type="InterPro" id="IPR036282">
    <property type="entry name" value="Glutathione-S-Trfase_C_sf"/>
</dbReference>
<dbReference type="GO" id="GO:0016324">
    <property type="term" value="C:apical plasma membrane"/>
    <property type="evidence" value="ECO:0007669"/>
    <property type="project" value="TreeGrafter"/>
</dbReference>
<comment type="subunit">
    <text evidence="1">Homodimer.</text>
</comment>
<keyword evidence="4" id="KW-1185">Reference proteome</keyword>
<dbReference type="OrthoDB" id="1935530at2759"/>
<dbReference type="Gene3D" id="3.40.30.10">
    <property type="entry name" value="Glutaredoxin"/>
    <property type="match status" value="1"/>
</dbReference>
<evidence type="ECO:0000313" key="5">
    <source>
        <dbReference type="WBParaSite" id="ECPE_0001153001-mRNA-1"/>
    </source>
</evidence>
<dbReference type="SUPFAM" id="SSF47616">
    <property type="entry name" value="GST C-terminal domain-like"/>
    <property type="match status" value="1"/>
</dbReference>
<dbReference type="InterPro" id="IPR004046">
    <property type="entry name" value="GST_C"/>
</dbReference>
<dbReference type="GO" id="GO:0005254">
    <property type="term" value="F:chloride channel activity"/>
    <property type="evidence" value="ECO:0007669"/>
    <property type="project" value="TreeGrafter"/>
</dbReference>
<dbReference type="AlphaFoldDB" id="A0A183AX10"/>
<sequence length="263" mass="29690">MSDSIPSVELFLRAAPSNKKEKGACLVGQQWMMVLRTLENKGLIKLKVTPTSLDSPSENYTKLNAARLLPIAWIESGQLEGENAAGTVIPSSGSLETLMHQLKEPNLNAALSKDEVFKVEKICEDLYKNFMHYVRNNVIKPLQSTLSNIDSYLASQKGAYLLGNELSYVDCQLMPRLQHIRVAGRAYKNFDIPENLGHLWHYIKEMYNTDCFMDSCPSDRDILMHYEERDPLPKDIRPSLLGPDRLHSIPSSVLISHENGDDD</sequence>
<gene>
    <name evidence="3" type="ORF">ECPE_LOCUS11495</name>
</gene>
<dbReference type="WBParaSite" id="ECPE_0001153001-mRNA-1">
    <property type="protein sequence ID" value="ECPE_0001153001-mRNA-1"/>
    <property type="gene ID" value="ECPE_0001153001"/>
</dbReference>
<reference evidence="5" key="1">
    <citation type="submission" date="2016-06" db="UniProtKB">
        <authorList>
            <consortium name="WormBaseParasite"/>
        </authorList>
    </citation>
    <scope>IDENTIFICATION</scope>
</reference>
<proteinExistence type="predicted"/>
<reference evidence="3 4" key="2">
    <citation type="submission" date="2018-11" db="EMBL/GenBank/DDBJ databases">
        <authorList>
            <consortium name="Pathogen Informatics"/>
        </authorList>
    </citation>
    <scope>NUCLEOTIDE SEQUENCE [LARGE SCALE GENOMIC DNA]</scope>
    <source>
        <strain evidence="3 4">Egypt</strain>
    </source>
</reference>
<dbReference type="PANTHER" id="PTHR43920">
    <property type="entry name" value="CHLORIDE INTRACELLULAR CHANNEL, ISOFORM A"/>
    <property type="match status" value="1"/>
</dbReference>
<dbReference type="EMBL" id="UZAN01050944">
    <property type="protein sequence ID" value="VDP88575.1"/>
    <property type="molecule type" value="Genomic_DNA"/>
</dbReference>
<name>A0A183AX10_9TREM</name>
<dbReference type="Pfam" id="PF14497">
    <property type="entry name" value="GST_C_3"/>
    <property type="match status" value="1"/>
</dbReference>
<dbReference type="Gene3D" id="1.20.1050.10">
    <property type="match status" value="1"/>
</dbReference>